<sequence length="475" mass="51311">MNVTENVRDANVFLGEDKKLKFIEKLLLSINGGTGVFHNQMIQIFLLFYYSDVLKINMAYVGTLFLVVRIFDAIGAPAFGAFIDRISTPWGKYKPWYIAIGVLDGLFGWLTFTNFDLSPTGKIIYATITYFIYSTIKAFAQGPGQALVPAVTKRVDDRISMYKIGGFLVPISALLVVAGVAPLYKIIGGGDAARGFSFIMAGIFVISALIAICQAFVIKERYIVEPSENKKENKVTFKDIKSTITNNKTALIVYINGFVGNLANGIRSGATIYFFKYYFHNEALMAVSGVTMVIPTIFGLMLSGILVKRIGLRNSIILGIVPNALLSFGAVFIPPTQIGATIYIGCGLLGGFIGGLTGPAIGTMMPAAIDYAEWKTGKNMGGLMGSVNGLLATLSTAISGAAFAFALPLIGYVGGAAEQSASTITWLKMLMTLIPSVICLPSLYAFWFDLTENKQAEISKDLAERRSKAVESETV</sequence>
<dbReference type="GO" id="GO:0008643">
    <property type="term" value="P:carbohydrate transport"/>
    <property type="evidence" value="ECO:0007669"/>
    <property type="project" value="InterPro"/>
</dbReference>
<organism evidence="2 3">
    <name type="scientific">Clostridium beijerinckii</name>
    <name type="common">Clostridium MP</name>
    <dbReference type="NCBI Taxonomy" id="1520"/>
    <lineage>
        <taxon>Bacteria</taxon>
        <taxon>Bacillati</taxon>
        <taxon>Bacillota</taxon>
        <taxon>Clostridia</taxon>
        <taxon>Eubacteriales</taxon>
        <taxon>Clostridiaceae</taxon>
        <taxon>Clostridium</taxon>
    </lineage>
</organism>
<dbReference type="GO" id="GO:0015293">
    <property type="term" value="F:symporter activity"/>
    <property type="evidence" value="ECO:0007669"/>
    <property type="project" value="InterPro"/>
</dbReference>
<dbReference type="NCBIfam" id="TIGR00792">
    <property type="entry name" value="gph"/>
    <property type="match status" value="1"/>
</dbReference>
<feature type="transmembrane region" description="Helical" evidence="1">
    <location>
        <begin position="95"/>
        <end position="111"/>
    </location>
</feature>
<dbReference type="Proteomes" id="UP000031866">
    <property type="component" value="Chromosome"/>
</dbReference>
<evidence type="ECO:0000313" key="3">
    <source>
        <dbReference type="Proteomes" id="UP000031866"/>
    </source>
</evidence>
<dbReference type="SUPFAM" id="SSF103473">
    <property type="entry name" value="MFS general substrate transporter"/>
    <property type="match status" value="1"/>
</dbReference>
<reference evidence="3" key="1">
    <citation type="submission" date="2014-12" db="EMBL/GenBank/DDBJ databases">
        <title>Genome sequence of Clostridium beijerinckii strain 59B.</title>
        <authorList>
            <person name="Little G.T."/>
            <person name="Minton N.P."/>
        </authorList>
    </citation>
    <scope>NUCLEOTIDE SEQUENCE [LARGE SCALE GENOMIC DNA]</scope>
    <source>
        <strain evidence="3">59B</strain>
    </source>
</reference>
<dbReference type="GO" id="GO:0006814">
    <property type="term" value="P:sodium ion transport"/>
    <property type="evidence" value="ECO:0007669"/>
    <property type="project" value="InterPro"/>
</dbReference>
<dbReference type="EMBL" id="CP010086">
    <property type="protein sequence ID" value="AJG98208.1"/>
    <property type="molecule type" value="Genomic_DNA"/>
</dbReference>
<dbReference type="PANTHER" id="PTHR11328">
    <property type="entry name" value="MAJOR FACILITATOR SUPERFAMILY DOMAIN-CONTAINING PROTEIN"/>
    <property type="match status" value="1"/>
</dbReference>
<name>A0A0B5QN29_CLOBE</name>
<dbReference type="OrthoDB" id="9764596at2"/>
<feature type="transmembrane region" description="Helical" evidence="1">
    <location>
        <begin position="123"/>
        <end position="140"/>
    </location>
</feature>
<dbReference type="InterPro" id="IPR036259">
    <property type="entry name" value="MFS_trans_sf"/>
</dbReference>
<keyword evidence="1" id="KW-0812">Transmembrane</keyword>
<dbReference type="KEGG" id="cbei:LF65_01603"/>
<feature type="transmembrane region" description="Helical" evidence="1">
    <location>
        <begin position="389"/>
        <end position="414"/>
    </location>
</feature>
<feature type="transmembrane region" description="Helical" evidence="1">
    <location>
        <begin position="312"/>
        <end position="333"/>
    </location>
</feature>
<dbReference type="Gene3D" id="1.20.1250.20">
    <property type="entry name" value="MFS general substrate transporter like domains"/>
    <property type="match status" value="2"/>
</dbReference>
<feature type="transmembrane region" description="Helical" evidence="1">
    <location>
        <begin position="340"/>
        <end position="369"/>
    </location>
</feature>
<feature type="transmembrane region" description="Helical" evidence="1">
    <location>
        <begin position="426"/>
        <end position="447"/>
    </location>
</feature>
<dbReference type="Pfam" id="PF13347">
    <property type="entry name" value="MFS_2"/>
    <property type="match status" value="1"/>
</dbReference>
<dbReference type="RefSeq" id="WP_041895436.1">
    <property type="nucleotide sequence ID" value="NZ_CP010086.2"/>
</dbReference>
<dbReference type="AlphaFoldDB" id="A0A0B5QN29"/>
<dbReference type="STRING" id="1520.LF65_01603"/>
<keyword evidence="1" id="KW-0472">Membrane</keyword>
<feature type="transmembrane region" description="Helical" evidence="1">
    <location>
        <begin position="26"/>
        <end position="50"/>
    </location>
</feature>
<feature type="transmembrane region" description="Helical" evidence="1">
    <location>
        <begin position="283"/>
        <end position="306"/>
    </location>
</feature>
<evidence type="ECO:0000256" key="1">
    <source>
        <dbReference type="SAM" id="Phobius"/>
    </source>
</evidence>
<keyword evidence="1" id="KW-1133">Transmembrane helix</keyword>
<feature type="transmembrane region" description="Helical" evidence="1">
    <location>
        <begin position="56"/>
        <end position="83"/>
    </location>
</feature>
<dbReference type="InterPro" id="IPR001927">
    <property type="entry name" value="Na/Gal_symport"/>
</dbReference>
<proteinExistence type="predicted"/>
<dbReference type="InterPro" id="IPR039672">
    <property type="entry name" value="MFS_2"/>
</dbReference>
<dbReference type="GO" id="GO:0005886">
    <property type="term" value="C:plasma membrane"/>
    <property type="evidence" value="ECO:0007669"/>
    <property type="project" value="TreeGrafter"/>
</dbReference>
<feature type="transmembrane region" description="Helical" evidence="1">
    <location>
        <begin position="196"/>
        <end position="218"/>
    </location>
</feature>
<feature type="transmembrane region" description="Helical" evidence="1">
    <location>
        <begin position="161"/>
        <end position="184"/>
    </location>
</feature>
<dbReference type="PANTHER" id="PTHR11328:SF24">
    <property type="entry name" value="MAJOR FACILITATOR SUPERFAMILY (MFS) PROFILE DOMAIN-CONTAINING PROTEIN"/>
    <property type="match status" value="1"/>
</dbReference>
<evidence type="ECO:0000313" key="2">
    <source>
        <dbReference type="EMBL" id="AJG98208.1"/>
    </source>
</evidence>
<accession>A0A0B5QN29</accession>
<protein>
    <submittedName>
        <fullName evidence="2">H+-glucitol symporter</fullName>
    </submittedName>
</protein>
<gene>
    <name evidence="2" type="ORF">LF65_01603</name>
</gene>